<evidence type="ECO:0000313" key="4">
    <source>
        <dbReference type="Proteomes" id="UP000294847"/>
    </source>
</evidence>
<evidence type="ECO:0000313" key="3">
    <source>
        <dbReference type="EMBL" id="QBZ62920.1"/>
    </source>
</evidence>
<dbReference type="PIRSF" id="PIRSF029958">
    <property type="entry name" value="Necrosis-inducing_protein"/>
    <property type="match status" value="1"/>
</dbReference>
<dbReference type="Proteomes" id="UP000294847">
    <property type="component" value="Chromosome 5"/>
</dbReference>
<evidence type="ECO:0000256" key="2">
    <source>
        <dbReference type="SAM" id="SignalP"/>
    </source>
</evidence>
<name>A0A4P7NLG5_PYROR</name>
<dbReference type="Pfam" id="PF05630">
    <property type="entry name" value="NPP1"/>
    <property type="match status" value="1"/>
</dbReference>
<accession>A0A4P7NLG5</accession>
<keyword evidence="2" id="KW-0732">Signal</keyword>
<organism evidence="3 4">
    <name type="scientific">Pyricularia oryzae</name>
    <name type="common">Rice blast fungus</name>
    <name type="synonym">Magnaporthe oryzae</name>
    <dbReference type="NCBI Taxonomy" id="318829"/>
    <lineage>
        <taxon>Eukaryota</taxon>
        <taxon>Fungi</taxon>
        <taxon>Dikarya</taxon>
        <taxon>Ascomycota</taxon>
        <taxon>Pezizomycotina</taxon>
        <taxon>Sordariomycetes</taxon>
        <taxon>Sordariomycetidae</taxon>
        <taxon>Magnaporthales</taxon>
        <taxon>Pyriculariaceae</taxon>
        <taxon>Pyricularia</taxon>
    </lineage>
</organism>
<feature type="signal peptide" evidence="2">
    <location>
        <begin position="1"/>
        <end position="25"/>
    </location>
</feature>
<proteinExistence type="predicted"/>
<dbReference type="InterPro" id="IPR008701">
    <property type="entry name" value="NPP1"/>
</dbReference>
<dbReference type="PANTHER" id="PTHR33657">
    <property type="entry name" value="DOMAIN PROTEIN, PUTATIVE (AFU_ORTHOLOGUE AFUA_5G00600)-RELATED"/>
    <property type="match status" value="1"/>
</dbReference>
<feature type="chain" id="PRO_5043422439" evidence="2">
    <location>
        <begin position="26"/>
        <end position="280"/>
    </location>
</feature>
<feature type="compositionally biased region" description="Basic and acidic residues" evidence="1">
    <location>
        <begin position="270"/>
        <end position="280"/>
    </location>
</feature>
<feature type="region of interest" description="Disordered" evidence="1">
    <location>
        <begin position="253"/>
        <end position="280"/>
    </location>
</feature>
<gene>
    <name evidence="3" type="ORF">PoMZ_11809</name>
</gene>
<protein>
    <submittedName>
        <fullName evidence="3">Uncharacterized protein</fullName>
    </submittedName>
</protein>
<reference evidence="3 4" key="1">
    <citation type="journal article" date="2019" name="Mol. Biol. Evol.">
        <title>Blast fungal genomes show frequent chromosomal changes, gene gains and losses, and effector gene turnover.</title>
        <authorList>
            <person name="Gomez Luciano L.B."/>
            <person name="Jason Tsai I."/>
            <person name="Chuma I."/>
            <person name="Tosa Y."/>
            <person name="Chen Y.H."/>
            <person name="Li J.Y."/>
            <person name="Li M.Y."/>
            <person name="Jade Lu M.Y."/>
            <person name="Nakayashiki H."/>
            <person name="Li W.H."/>
        </authorList>
    </citation>
    <scope>NUCLEOTIDE SEQUENCE [LARGE SCALE GENOMIC DNA]</scope>
    <source>
        <strain evidence="3">MZ5-1-6</strain>
    </source>
</reference>
<dbReference type="AlphaFoldDB" id="A0A4P7NLG5"/>
<sequence length="280" mass="30905">MSRRRRTGAMLSAVVLATMAPILGASPVPDDVLNMHKLLRRDPPKALPQNASAPELRWQPTMDFDKDGCYNTPAMDGTGKITPGLNNMFTGTDTGCRDASDLDNNNVYVRSRCNNGWCVFLYDYYFEKDVALPYLPDVGHRHDWEHVAVFVEGGDRARLVAASAHGGYATRQADEVRWDGDHPKMVYHKDGIGTHCFRFGSEADDGKIENHRGKWFLGSLVSFDGFPSTQLRDKLFSHDFGAATIGIKDSQFQSNIDKARGKDGAPGFDSSKDDGSGGRL</sequence>
<evidence type="ECO:0000256" key="1">
    <source>
        <dbReference type="SAM" id="MobiDB-lite"/>
    </source>
</evidence>
<dbReference type="EMBL" id="CP034208">
    <property type="protein sequence ID" value="QBZ62920.1"/>
    <property type="molecule type" value="Genomic_DNA"/>
</dbReference>
<dbReference type="PANTHER" id="PTHR33657:SF6">
    <property type="entry name" value="SECRETED PROTEIN"/>
    <property type="match status" value="1"/>
</dbReference>